<dbReference type="InterPro" id="IPR036047">
    <property type="entry name" value="F-box-like_dom_sf"/>
</dbReference>
<dbReference type="Proteomes" id="UP000480548">
    <property type="component" value="Unassembled WGS sequence"/>
</dbReference>
<organism evidence="3 4">
    <name type="scientific">Orbilia oligospora</name>
    <name type="common">Nematode-trapping fungus</name>
    <name type="synonym">Arthrobotrys oligospora</name>
    <dbReference type="NCBI Taxonomy" id="2813651"/>
    <lineage>
        <taxon>Eukaryota</taxon>
        <taxon>Fungi</taxon>
        <taxon>Dikarya</taxon>
        <taxon>Ascomycota</taxon>
        <taxon>Pezizomycotina</taxon>
        <taxon>Orbiliomycetes</taxon>
        <taxon>Orbiliales</taxon>
        <taxon>Orbiliaceae</taxon>
        <taxon>Orbilia</taxon>
    </lineage>
</organism>
<feature type="compositionally biased region" description="Polar residues" evidence="1">
    <location>
        <begin position="220"/>
        <end position="239"/>
    </location>
</feature>
<feature type="domain" description="F-box" evidence="2">
    <location>
        <begin position="18"/>
        <end position="49"/>
    </location>
</feature>
<feature type="compositionally biased region" description="Acidic residues" evidence="1">
    <location>
        <begin position="202"/>
        <end position="211"/>
    </location>
</feature>
<dbReference type="Pfam" id="PF00646">
    <property type="entry name" value="F-box"/>
    <property type="match status" value="1"/>
</dbReference>
<dbReference type="EMBL" id="WIQZ01000076">
    <property type="protein sequence ID" value="KAF3127634.1"/>
    <property type="molecule type" value="Genomic_DNA"/>
</dbReference>
<evidence type="ECO:0000259" key="2">
    <source>
        <dbReference type="Pfam" id="PF00646"/>
    </source>
</evidence>
<accession>A0A7C8JUZ5</accession>
<evidence type="ECO:0000256" key="1">
    <source>
        <dbReference type="SAM" id="MobiDB-lite"/>
    </source>
</evidence>
<protein>
    <recommendedName>
        <fullName evidence="2">F-box domain-containing protein</fullName>
    </recommendedName>
</protein>
<evidence type="ECO:0000313" key="4">
    <source>
        <dbReference type="Proteomes" id="UP000480548"/>
    </source>
</evidence>
<evidence type="ECO:0000313" key="3">
    <source>
        <dbReference type="EMBL" id="KAF3127634.1"/>
    </source>
</evidence>
<dbReference type="SUPFAM" id="SSF81383">
    <property type="entry name" value="F-box domain"/>
    <property type="match status" value="1"/>
</dbReference>
<feature type="region of interest" description="Disordered" evidence="1">
    <location>
        <begin position="200"/>
        <end position="239"/>
    </location>
</feature>
<gene>
    <name evidence="3" type="ORF">TWF703_009888</name>
</gene>
<sequence>MANHNNITASLKTIGTVPELLYEILSYLTPQDTFSLLLTCKSFYPAIQNRGVGGSGLKYTRVLRLHRGSLGGGGGGFVRSGLCAEVIRLLDDGELELEGVELSYFNDRIDNPHRPTQDGVTFLEKIREYSLRKGPEDFSLAVTTVHNAHAVMHMYTLPLQNITTLHLEMDWTITAPRRPYFDPPRTENFRFFENQGSYGAYEDGDGDDDDGNANPINDYDSGSWSDANGGPISNDQSQLDTQTAESLANLLNRTSNLKVLSISTVKDFYRRRYRSLHLIYHLIILKDTIKFLQKLQTLEIRGKFFHPSFFITPPESCKKVVYEGLFSHEWFRRFVRCGFENVLYLRVRCRHNRQQTRRCETEFAPNKVLIKDVRVCGLKRCELRGVERITEGLEEALLRRNAGLEDYSRRRLEGIVARRL</sequence>
<name>A0A7C8JUZ5_ORBOL</name>
<reference evidence="3 4" key="1">
    <citation type="submission" date="2019-06" db="EMBL/GenBank/DDBJ databases">
        <authorList>
            <person name="Palmer J.M."/>
        </authorList>
    </citation>
    <scope>NUCLEOTIDE SEQUENCE [LARGE SCALE GENOMIC DNA]</scope>
    <source>
        <strain evidence="3 4">TWF703</strain>
    </source>
</reference>
<dbReference type="CDD" id="cd09917">
    <property type="entry name" value="F-box_SF"/>
    <property type="match status" value="1"/>
</dbReference>
<comment type="caution">
    <text evidence="3">The sequence shown here is derived from an EMBL/GenBank/DDBJ whole genome shotgun (WGS) entry which is preliminary data.</text>
</comment>
<proteinExistence type="predicted"/>
<dbReference type="InterPro" id="IPR001810">
    <property type="entry name" value="F-box_dom"/>
</dbReference>
<dbReference type="AlphaFoldDB" id="A0A7C8JUZ5"/>